<proteinExistence type="predicted"/>
<gene>
    <name evidence="1" type="ORF">QFZ34_001136</name>
</gene>
<evidence type="ECO:0000313" key="1">
    <source>
        <dbReference type="EMBL" id="MDQ0995959.1"/>
    </source>
</evidence>
<organism evidence="1 2">
    <name type="scientific">Phyllobacterium ifriqiyense</name>
    <dbReference type="NCBI Taxonomy" id="314238"/>
    <lineage>
        <taxon>Bacteria</taxon>
        <taxon>Pseudomonadati</taxon>
        <taxon>Pseudomonadota</taxon>
        <taxon>Alphaproteobacteria</taxon>
        <taxon>Hyphomicrobiales</taxon>
        <taxon>Phyllobacteriaceae</taxon>
        <taxon>Phyllobacterium</taxon>
    </lineage>
</organism>
<name>A0ABU0S5C7_9HYPH</name>
<accession>A0ABU0S5C7</accession>
<evidence type="ECO:0000313" key="2">
    <source>
        <dbReference type="Proteomes" id="UP001237780"/>
    </source>
</evidence>
<dbReference type="RefSeq" id="WP_307277904.1">
    <property type="nucleotide sequence ID" value="NZ_JAUSZT010000002.1"/>
</dbReference>
<dbReference type="Proteomes" id="UP001237780">
    <property type="component" value="Unassembled WGS sequence"/>
</dbReference>
<reference evidence="1 2" key="1">
    <citation type="submission" date="2023-07" db="EMBL/GenBank/DDBJ databases">
        <title>Comparative genomics of wheat-associated soil bacteria to identify genetic determinants of phenazine resistance.</title>
        <authorList>
            <person name="Mouncey N."/>
        </authorList>
    </citation>
    <scope>NUCLEOTIDE SEQUENCE [LARGE SCALE GENOMIC DNA]</scope>
    <source>
        <strain evidence="1 2">W4I11</strain>
    </source>
</reference>
<sequence>MRTISWGLSGSFISCQRPLHRQMSGAIKHPGERPGCLGKHSILFRLRRIGELCLGTSDVNDITMIDQLVNWPWRRIALRP</sequence>
<dbReference type="PROSITE" id="PS51257">
    <property type="entry name" value="PROKAR_LIPOPROTEIN"/>
    <property type="match status" value="1"/>
</dbReference>
<evidence type="ECO:0008006" key="3">
    <source>
        <dbReference type="Google" id="ProtNLM"/>
    </source>
</evidence>
<protein>
    <recommendedName>
        <fullName evidence="3">Transposase</fullName>
    </recommendedName>
</protein>
<keyword evidence="2" id="KW-1185">Reference proteome</keyword>
<dbReference type="EMBL" id="JAUSZT010000002">
    <property type="protein sequence ID" value="MDQ0995959.1"/>
    <property type="molecule type" value="Genomic_DNA"/>
</dbReference>
<comment type="caution">
    <text evidence="1">The sequence shown here is derived from an EMBL/GenBank/DDBJ whole genome shotgun (WGS) entry which is preliminary data.</text>
</comment>